<sequence length="306" mass="34670">MPGTPLIDHHIKSFPLTTISILSPYTGLILSVILCILFLIRFYVLELFLLERFYGTKYTRLNDIERRGFVNHHIAGATKIIILITAVYPFLSVAFGHSGFHDPFVRGSIVTMGDILVICSQMLVAMFIFELIYRVKISPVSVVHHLGSILVAQAAITISVQEQRDSSIEFVLCTVWGAFDMVCEFLPHVAMILYRVYPDSRQFLANLFRTACLTTFVGTVSETIVTMYLFGQLWSRWDLSFKIATPILHIAFSAAQFHGTRIFWAMWHKQERLIREAADLERGASKEADVASSQHDSEDSGDVERT</sequence>
<dbReference type="OrthoDB" id="10010954at2759"/>
<dbReference type="AlphaFoldDB" id="A0A166E915"/>
<evidence type="ECO:0008006" key="5">
    <source>
        <dbReference type="Google" id="ProtNLM"/>
    </source>
</evidence>
<keyword evidence="2" id="KW-1133">Transmembrane helix</keyword>
<feature type="transmembrane region" description="Helical" evidence="2">
    <location>
        <begin position="167"/>
        <end position="194"/>
    </location>
</feature>
<keyword evidence="2" id="KW-0472">Membrane</keyword>
<reference evidence="3 4" key="1">
    <citation type="journal article" date="2016" name="Mol. Biol. Evol.">
        <title>Comparative Genomics of Early-Diverging Mushroom-Forming Fungi Provides Insights into the Origins of Lignocellulose Decay Capabilities.</title>
        <authorList>
            <person name="Nagy L.G."/>
            <person name="Riley R."/>
            <person name="Tritt A."/>
            <person name="Adam C."/>
            <person name="Daum C."/>
            <person name="Floudas D."/>
            <person name="Sun H."/>
            <person name="Yadav J.S."/>
            <person name="Pangilinan J."/>
            <person name="Larsson K.H."/>
            <person name="Matsuura K."/>
            <person name="Barry K."/>
            <person name="Labutti K."/>
            <person name="Kuo R."/>
            <person name="Ohm R.A."/>
            <person name="Bhattacharya S.S."/>
            <person name="Shirouzu T."/>
            <person name="Yoshinaga Y."/>
            <person name="Martin F.M."/>
            <person name="Grigoriev I.V."/>
            <person name="Hibbett D.S."/>
        </authorList>
    </citation>
    <scope>NUCLEOTIDE SEQUENCE [LARGE SCALE GENOMIC DNA]</scope>
    <source>
        <strain evidence="3 4">CBS 109695</strain>
    </source>
</reference>
<feature type="region of interest" description="Disordered" evidence="1">
    <location>
        <begin position="284"/>
        <end position="306"/>
    </location>
</feature>
<dbReference type="Proteomes" id="UP000076532">
    <property type="component" value="Unassembled WGS sequence"/>
</dbReference>
<feature type="transmembrane region" description="Helical" evidence="2">
    <location>
        <begin position="243"/>
        <end position="264"/>
    </location>
</feature>
<proteinExistence type="predicted"/>
<feature type="transmembrane region" description="Helical" evidence="2">
    <location>
        <begin position="115"/>
        <end position="133"/>
    </location>
</feature>
<organism evidence="3 4">
    <name type="scientific">Athelia psychrophila</name>
    <dbReference type="NCBI Taxonomy" id="1759441"/>
    <lineage>
        <taxon>Eukaryota</taxon>
        <taxon>Fungi</taxon>
        <taxon>Dikarya</taxon>
        <taxon>Basidiomycota</taxon>
        <taxon>Agaricomycotina</taxon>
        <taxon>Agaricomycetes</taxon>
        <taxon>Agaricomycetidae</taxon>
        <taxon>Atheliales</taxon>
        <taxon>Atheliaceae</taxon>
        <taxon>Athelia</taxon>
    </lineage>
</organism>
<evidence type="ECO:0000313" key="3">
    <source>
        <dbReference type="EMBL" id="KZP15524.1"/>
    </source>
</evidence>
<evidence type="ECO:0000256" key="2">
    <source>
        <dbReference type="SAM" id="Phobius"/>
    </source>
</evidence>
<feature type="transmembrane region" description="Helical" evidence="2">
    <location>
        <begin position="25"/>
        <end position="49"/>
    </location>
</feature>
<accession>A0A166E915</accession>
<gene>
    <name evidence="3" type="ORF">FIBSPDRAFT_832686</name>
</gene>
<keyword evidence="4" id="KW-1185">Reference proteome</keyword>
<name>A0A166E915_9AGAM</name>
<feature type="transmembrane region" description="Helical" evidence="2">
    <location>
        <begin position="206"/>
        <end position="231"/>
    </location>
</feature>
<evidence type="ECO:0000256" key="1">
    <source>
        <dbReference type="SAM" id="MobiDB-lite"/>
    </source>
</evidence>
<protein>
    <recommendedName>
        <fullName evidence="5">TLC domain-containing protein</fullName>
    </recommendedName>
</protein>
<evidence type="ECO:0000313" key="4">
    <source>
        <dbReference type="Proteomes" id="UP000076532"/>
    </source>
</evidence>
<feature type="transmembrane region" description="Helical" evidence="2">
    <location>
        <begin position="70"/>
        <end position="95"/>
    </location>
</feature>
<feature type="transmembrane region" description="Helical" evidence="2">
    <location>
        <begin position="140"/>
        <end position="161"/>
    </location>
</feature>
<keyword evidence="2" id="KW-0812">Transmembrane</keyword>
<dbReference type="EMBL" id="KV417603">
    <property type="protein sequence ID" value="KZP15524.1"/>
    <property type="molecule type" value="Genomic_DNA"/>
</dbReference>